<protein>
    <submittedName>
        <fullName evidence="1">Uncharacterized protein</fullName>
    </submittedName>
</protein>
<evidence type="ECO:0000313" key="2">
    <source>
        <dbReference type="Proteomes" id="UP000249526"/>
    </source>
</evidence>
<evidence type="ECO:0000313" key="1">
    <source>
        <dbReference type="EMBL" id="RAH55922.1"/>
    </source>
</evidence>
<dbReference type="RefSeq" id="XP_025513844.1">
    <property type="nucleotide sequence ID" value="XM_025661753.1"/>
</dbReference>
<organism evidence="1 2">
    <name type="scientific">Aspergillus piperis CBS 112811</name>
    <dbReference type="NCBI Taxonomy" id="1448313"/>
    <lineage>
        <taxon>Eukaryota</taxon>
        <taxon>Fungi</taxon>
        <taxon>Dikarya</taxon>
        <taxon>Ascomycota</taxon>
        <taxon>Pezizomycotina</taxon>
        <taxon>Eurotiomycetes</taxon>
        <taxon>Eurotiomycetidae</taxon>
        <taxon>Eurotiales</taxon>
        <taxon>Aspergillaceae</taxon>
        <taxon>Aspergillus</taxon>
        <taxon>Aspergillus subgen. Circumdati</taxon>
    </lineage>
</organism>
<dbReference type="Proteomes" id="UP000249526">
    <property type="component" value="Unassembled WGS sequence"/>
</dbReference>
<dbReference type="EMBL" id="KZ825067">
    <property type="protein sequence ID" value="RAH55922.1"/>
    <property type="molecule type" value="Genomic_DNA"/>
</dbReference>
<dbReference type="AlphaFoldDB" id="A0A8G1QYJ0"/>
<dbReference type="GeneID" id="37165155"/>
<gene>
    <name evidence="1" type="ORF">BO85DRAFT_461013</name>
</gene>
<accession>A0A8G1QYJ0</accession>
<reference evidence="1 2" key="1">
    <citation type="submission" date="2018-02" db="EMBL/GenBank/DDBJ databases">
        <title>The genomes of Aspergillus section Nigri reveals drivers in fungal speciation.</title>
        <authorList>
            <consortium name="DOE Joint Genome Institute"/>
            <person name="Vesth T.C."/>
            <person name="Nybo J."/>
            <person name="Theobald S."/>
            <person name="Brandl J."/>
            <person name="Frisvad J.C."/>
            <person name="Nielsen K.F."/>
            <person name="Lyhne E.K."/>
            <person name="Kogle M.E."/>
            <person name="Kuo A."/>
            <person name="Riley R."/>
            <person name="Clum A."/>
            <person name="Nolan M."/>
            <person name="Lipzen A."/>
            <person name="Salamov A."/>
            <person name="Henrissat B."/>
            <person name="Wiebenga A."/>
            <person name="De vries R.P."/>
            <person name="Grigoriev I.V."/>
            <person name="Mortensen U.H."/>
            <person name="Andersen M.R."/>
            <person name="Baker S.E."/>
        </authorList>
    </citation>
    <scope>NUCLEOTIDE SEQUENCE [LARGE SCALE GENOMIC DNA]</scope>
    <source>
        <strain evidence="1 2">CBS 112811</strain>
    </source>
</reference>
<name>A0A8G1QYJ0_9EURO</name>
<keyword evidence="2" id="KW-1185">Reference proteome</keyword>
<sequence length="312" mass="34768">MSSLAMHCLYVPLTNASPTPALNLLLTIPDHVVCLLRKVYEAGEEVQCMRKTDLKQALCLDAHLHTLGLSTEWRGVRAAAANMTILKDNTIADAVGQRVARMLLVLNYKEICGCPQSHCPRPRRAGEKRKAYMINCIVYACFSRDLFKSKCDVIHNFLRQGRLLWIISSIVGLGFVLIYSDELMSTIKNVSITHNGVNAIAISTLYMRPRMVALLYSLEPAVADLMSGKISKALYRVIQDETGILGLSALSCTNGVYQAHLDHQYSTGNWEPVDLALAVHKIKERLCSRFRGAYFSVDYDSLNKTSTVDINL</sequence>
<proteinExistence type="predicted"/>